<keyword evidence="3" id="KW-1185">Reference proteome</keyword>
<dbReference type="Proteomes" id="UP001153269">
    <property type="component" value="Unassembled WGS sequence"/>
</dbReference>
<feature type="region of interest" description="Disordered" evidence="1">
    <location>
        <begin position="41"/>
        <end position="62"/>
    </location>
</feature>
<proteinExistence type="predicted"/>
<evidence type="ECO:0000256" key="1">
    <source>
        <dbReference type="SAM" id="MobiDB-lite"/>
    </source>
</evidence>
<comment type="caution">
    <text evidence="2">The sequence shown here is derived from an EMBL/GenBank/DDBJ whole genome shotgun (WGS) entry which is preliminary data.</text>
</comment>
<sequence>MMDAGEREKCQQSSGACETFSAAADSLKRGSLELAVGEERSRLGGRAGSSRGGLMKHGGRLAGPRRFSLGHLAFTPPTPPAAAPPAKRSRCPTSSRLHF</sequence>
<feature type="region of interest" description="Disordered" evidence="1">
    <location>
        <begin position="75"/>
        <end position="99"/>
    </location>
</feature>
<dbReference type="AlphaFoldDB" id="A0A9N7U8Q1"/>
<accession>A0A9N7U8Q1</accession>
<protein>
    <submittedName>
        <fullName evidence="2">Uncharacterized protein</fullName>
    </submittedName>
</protein>
<evidence type="ECO:0000313" key="2">
    <source>
        <dbReference type="EMBL" id="CAB1425714.1"/>
    </source>
</evidence>
<name>A0A9N7U8Q1_PLEPL</name>
<dbReference type="EMBL" id="CADEAL010000827">
    <property type="protein sequence ID" value="CAB1425714.1"/>
    <property type="molecule type" value="Genomic_DNA"/>
</dbReference>
<evidence type="ECO:0000313" key="3">
    <source>
        <dbReference type="Proteomes" id="UP001153269"/>
    </source>
</evidence>
<gene>
    <name evidence="2" type="ORF">PLEPLA_LOCUS13647</name>
</gene>
<organism evidence="2 3">
    <name type="scientific">Pleuronectes platessa</name>
    <name type="common">European plaice</name>
    <dbReference type="NCBI Taxonomy" id="8262"/>
    <lineage>
        <taxon>Eukaryota</taxon>
        <taxon>Metazoa</taxon>
        <taxon>Chordata</taxon>
        <taxon>Craniata</taxon>
        <taxon>Vertebrata</taxon>
        <taxon>Euteleostomi</taxon>
        <taxon>Actinopterygii</taxon>
        <taxon>Neopterygii</taxon>
        <taxon>Teleostei</taxon>
        <taxon>Neoteleostei</taxon>
        <taxon>Acanthomorphata</taxon>
        <taxon>Carangaria</taxon>
        <taxon>Pleuronectiformes</taxon>
        <taxon>Pleuronectoidei</taxon>
        <taxon>Pleuronectidae</taxon>
        <taxon>Pleuronectes</taxon>
    </lineage>
</organism>
<reference evidence="2" key="1">
    <citation type="submission" date="2020-03" db="EMBL/GenBank/DDBJ databases">
        <authorList>
            <person name="Weist P."/>
        </authorList>
    </citation>
    <scope>NUCLEOTIDE SEQUENCE</scope>
</reference>